<gene>
    <name evidence="2" type="ORF">ILUMI_22488</name>
</gene>
<protein>
    <recommendedName>
        <fullName evidence="1">F-box/LRR-repeat protein 15-like leucin rich repeat domain-containing protein</fullName>
    </recommendedName>
</protein>
<dbReference type="SUPFAM" id="SSF52047">
    <property type="entry name" value="RNI-like"/>
    <property type="match status" value="1"/>
</dbReference>
<dbReference type="PANTHER" id="PTHR13318">
    <property type="entry name" value="PARTNER OF PAIRED, ISOFORM B-RELATED"/>
    <property type="match status" value="1"/>
</dbReference>
<dbReference type="Gene3D" id="3.80.10.10">
    <property type="entry name" value="Ribonuclease Inhibitor"/>
    <property type="match status" value="1"/>
</dbReference>
<dbReference type="OrthoDB" id="10257471at2759"/>
<comment type="caution">
    <text evidence="2">The sequence shown here is derived from an EMBL/GenBank/DDBJ whole genome shotgun (WGS) entry which is preliminary data.</text>
</comment>
<dbReference type="Pfam" id="PF25372">
    <property type="entry name" value="DUF7885"/>
    <property type="match status" value="1"/>
</dbReference>
<dbReference type="InterPro" id="IPR032675">
    <property type="entry name" value="LRR_dom_sf"/>
</dbReference>
<dbReference type="GO" id="GO:0019005">
    <property type="term" value="C:SCF ubiquitin ligase complex"/>
    <property type="evidence" value="ECO:0007669"/>
    <property type="project" value="TreeGrafter"/>
</dbReference>
<dbReference type="AlphaFoldDB" id="A0A8K0CAJ3"/>
<organism evidence="2 3">
    <name type="scientific">Ignelater luminosus</name>
    <name type="common">Cucubano</name>
    <name type="synonym">Pyrophorus luminosus</name>
    <dbReference type="NCBI Taxonomy" id="2038154"/>
    <lineage>
        <taxon>Eukaryota</taxon>
        <taxon>Metazoa</taxon>
        <taxon>Ecdysozoa</taxon>
        <taxon>Arthropoda</taxon>
        <taxon>Hexapoda</taxon>
        <taxon>Insecta</taxon>
        <taxon>Pterygota</taxon>
        <taxon>Neoptera</taxon>
        <taxon>Endopterygota</taxon>
        <taxon>Coleoptera</taxon>
        <taxon>Polyphaga</taxon>
        <taxon>Elateriformia</taxon>
        <taxon>Elateroidea</taxon>
        <taxon>Elateridae</taxon>
        <taxon>Agrypninae</taxon>
        <taxon>Pyrophorini</taxon>
        <taxon>Ignelater</taxon>
    </lineage>
</organism>
<dbReference type="PANTHER" id="PTHR13318:SF190">
    <property type="entry name" value="PARTNER OF PAIRED, ISOFORM B"/>
    <property type="match status" value="1"/>
</dbReference>
<feature type="domain" description="F-box/LRR-repeat protein 15-like leucin rich repeat" evidence="1">
    <location>
        <begin position="89"/>
        <end position="216"/>
    </location>
</feature>
<evidence type="ECO:0000313" key="3">
    <source>
        <dbReference type="Proteomes" id="UP000801492"/>
    </source>
</evidence>
<dbReference type="SMART" id="SM00367">
    <property type="entry name" value="LRR_CC"/>
    <property type="match status" value="4"/>
</dbReference>
<dbReference type="GO" id="GO:0031146">
    <property type="term" value="P:SCF-dependent proteasomal ubiquitin-dependent protein catabolic process"/>
    <property type="evidence" value="ECO:0007669"/>
    <property type="project" value="TreeGrafter"/>
</dbReference>
<dbReference type="InterPro" id="IPR006553">
    <property type="entry name" value="Leu-rich_rpt_Cys-con_subtyp"/>
</dbReference>
<dbReference type="EMBL" id="VTPC01090312">
    <property type="protein sequence ID" value="KAF2883673.1"/>
    <property type="molecule type" value="Genomic_DNA"/>
</dbReference>
<reference evidence="2" key="1">
    <citation type="submission" date="2019-08" db="EMBL/GenBank/DDBJ databases">
        <title>The genome of the North American firefly Photinus pyralis.</title>
        <authorList>
            <consortium name="Photinus pyralis genome working group"/>
            <person name="Fallon T.R."/>
            <person name="Sander Lower S.E."/>
            <person name="Weng J.-K."/>
        </authorList>
    </citation>
    <scope>NUCLEOTIDE SEQUENCE</scope>
    <source>
        <strain evidence="2">TRF0915ILg1</strain>
        <tissue evidence="2">Whole body</tissue>
    </source>
</reference>
<keyword evidence="3" id="KW-1185">Reference proteome</keyword>
<proteinExistence type="predicted"/>
<evidence type="ECO:0000259" key="1">
    <source>
        <dbReference type="Pfam" id="PF25372"/>
    </source>
</evidence>
<sequence length="266" mass="30578">MPFSERRVDSLISLSMKYIMDHLEKYAWDFDTVTVFPTNVKHSMLRKFMSSMYYWRNINFKKVLKVLLIPSLKRIDLTLATVDDEILEILTVCHDLREVYLTREKNNSITSEGLINFISTLKHLNLIQMSNCDGVNDDVITCLAETCQSLSALDVNGCKNVSDEGIERLSDLENIQWLSLSSTQVTNDGIKKLVNGASGANIKELRLANCKNITSEILDIITRHCPSIQVLVFYTMNPCEHRQSTHFSLEEPNLKNLKQLTWTVRW</sequence>
<evidence type="ECO:0000313" key="2">
    <source>
        <dbReference type="EMBL" id="KAF2883673.1"/>
    </source>
</evidence>
<dbReference type="Proteomes" id="UP000801492">
    <property type="component" value="Unassembled WGS sequence"/>
</dbReference>
<dbReference type="InterPro" id="IPR057207">
    <property type="entry name" value="FBXL15_LRR"/>
</dbReference>
<accession>A0A8K0CAJ3</accession>
<name>A0A8K0CAJ3_IGNLU</name>